<keyword evidence="4 6" id="KW-0378">Hydrolase</keyword>
<evidence type="ECO:0000256" key="2">
    <source>
        <dbReference type="ARBA" id="ARBA00022670"/>
    </source>
</evidence>
<feature type="chain" id="PRO_5043730560" description="Peptidase A1 domain-containing protein" evidence="7">
    <location>
        <begin position="25"/>
        <end position="410"/>
    </location>
</feature>
<sequence length="410" mass="44652">MAAVKWAPVVGLLLLLPLLPSASSSAMLLKLHGNVYPDGHYCVTMNIGEQANPYFLDIDTGSTLTWLECDAGHGSCETCNEVPHKLYQAKQSKFVPCANPMCDALHQDLGATKICKNGPQQCDYETRYLDGSGSVGVLLTDKFAFQTANGHNTGSDFAFGCGYKQVKKGHKQKVTVDGILGLGRGSADFVSQLKRQGFITKNVISHCLSTKEGGYLIFGESDLPRSSMNWVPMAPVLPGKPNHYSPGQATLQLDAKALDAKPAQVVFDSGSTYTYLPRRLLTPLVHALVRSVRKSLRVVKDPALPLCWSRSGGFKSLDDLKKEFKSMMSLKFENGATMMLPPENYLVIIPNTGNACLGMMPGMPNSDMILIGDITLRGQLVIYDNEKGQLGWIRLPCENAKSISAIFSRI</sequence>
<dbReference type="AlphaFoldDB" id="A0AAV5EZ51"/>
<evidence type="ECO:0000256" key="4">
    <source>
        <dbReference type="ARBA" id="ARBA00022801"/>
    </source>
</evidence>
<reference evidence="9" key="2">
    <citation type="submission" date="2021-12" db="EMBL/GenBank/DDBJ databases">
        <title>Resequencing data analysis of finger millet.</title>
        <authorList>
            <person name="Hatakeyama M."/>
            <person name="Aluri S."/>
            <person name="Balachadran M.T."/>
            <person name="Sivarajan S.R."/>
            <person name="Poveda L."/>
            <person name="Shimizu-Inatsugi R."/>
            <person name="Schlapbach R."/>
            <person name="Sreeman S.M."/>
            <person name="Shimizu K.K."/>
        </authorList>
    </citation>
    <scope>NUCLEOTIDE SEQUENCE</scope>
</reference>
<dbReference type="InterPro" id="IPR001969">
    <property type="entry name" value="Aspartic_peptidase_AS"/>
</dbReference>
<dbReference type="PROSITE" id="PS00141">
    <property type="entry name" value="ASP_PROTEASE"/>
    <property type="match status" value="1"/>
</dbReference>
<evidence type="ECO:0000256" key="1">
    <source>
        <dbReference type="ARBA" id="ARBA00007447"/>
    </source>
</evidence>
<dbReference type="InterPro" id="IPR032799">
    <property type="entry name" value="TAXi_C"/>
</dbReference>
<comment type="caution">
    <text evidence="9">The sequence shown here is derived from an EMBL/GenBank/DDBJ whole genome shotgun (WGS) entry which is preliminary data.</text>
</comment>
<evidence type="ECO:0000256" key="3">
    <source>
        <dbReference type="ARBA" id="ARBA00022750"/>
    </source>
</evidence>
<keyword evidence="2 6" id="KW-0645">Protease</keyword>
<dbReference type="GO" id="GO:0004190">
    <property type="term" value="F:aspartic-type endopeptidase activity"/>
    <property type="evidence" value="ECO:0007669"/>
    <property type="project" value="UniProtKB-KW"/>
</dbReference>
<dbReference type="InterPro" id="IPR033121">
    <property type="entry name" value="PEPTIDASE_A1"/>
</dbReference>
<organism evidence="9 10">
    <name type="scientific">Eleusine coracana subsp. coracana</name>
    <dbReference type="NCBI Taxonomy" id="191504"/>
    <lineage>
        <taxon>Eukaryota</taxon>
        <taxon>Viridiplantae</taxon>
        <taxon>Streptophyta</taxon>
        <taxon>Embryophyta</taxon>
        <taxon>Tracheophyta</taxon>
        <taxon>Spermatophyta</taxon>
        <taxon>Magnoliopsida</taxon>
        <taxon>Liliopsida</taxon>
        <taxon>Poales</taxon>
        <taxon>Poaceae</taxon>
        <taxon>PACMAD clade</taxon>
        <taxon>Chloridoideae</taxon>
        <taxon>Cynodonteae</taxon>
        <taxon>Eleusininae</taxon>
        <taxon>Eleusine</taxon>
    </lineage>
</organism>
<dbReference type="PROSITE" id="PS51767">
    <property type="entry name" value="PEPTIDASE_A1"/>
    <property type="match status" value="1"/>
</dbReference>
<evidence type="ECO:0000256" key="7">
    <source>
        <dbReference type="SAM" id="SignalP"/>
    </source>
</evidence>
<dbReference type="Gene3D" id="2.40.70.10">
    <property type="entry name" value="Acid Proteases"/>
    <property type="match status" value="2"/>
</dbReference>
<dbReference type="GO" id="GO:0006508">
    <property type="term" value="P:proteolysis"/>
    <property type="evidence" value="ECO:0007669"/>
    <property type="project" value="UniProtKB-KW"/>
</dbReference>
<dbReference type="InterPro" id="IPR021109">
    <property type="entry name" value="Peptidase_aspartic_dom_sf"/>
</dbReference>
<dbReference type="PANTHER" id="PTHR13683:SF820">
    <property type="entry name" value="PEPTIDASE A1 DOMAIN-CONTAINING PROTEIN"/>
    <property type="match status" value="1"/>
</dbReference>
<comment type="similarity">
    <text evidence="1 6">Belongs to the peptidase A1 family.</text>
</comment>
<dbReference type="Proteomes" id="UP001054889">
    <property type="component" value="Unassembled WGS sequence"/>
</dbReference>
<evidence type="ECO:0000256" key="5">
    <source>
        <dbReference type="PIRSR" id="PIRSR601461-1"/>
    </source>
</evidence>
<evidence type="ECO:0000313" key="10">
    <source>
        <dbReference type="Proteomes" id="UP001054889"/>
    </source>
</evidence>
<keyword evidence="10" id="KW-1185">Reference proteome</keyword>
<dbReference type="InterPro" id="IPR001461">
    <property type="entry name" value="Aspartic_peptidase_A1"/>
</dbReference>
<evidence type="ECO:0000313" key="9">
    <source>
        <dbReference type="EMBL" id="GJN28678.1"/>
    </source>
</evidence>
<dbReference type="InterPro" id="IPR032861">
    <property type="entry name" value="TAXi_N"/>
</dbReference>
<dbReference type="Pfam" id="PF14543">
    <property type="entry name" value="TAXi_N"/>
    <property type="match status" value="1"/>
</dbReference>
<dbReference type="SUPFAM" id="SSF50630">
    <property type="entry name" value="Acid proteases"/>
    <property type="match status" value="1"/>
</dbReference>
<dbReference type="PRINTS" id="PR00792">
    <property type="entry name" value="PEPSIN"/>
</dbReference>
<dbReference type="EMBL" id="BQKI01000080">
    <property type="protein sequence ID" value="GJN28678.1"/>
    <property type="molecule type" value="Genomic_DNA"/>
</dbReference>
<gene>
    <name evidence="9" type="primary">gb16835</name>
    <name evidence="9" type="ORF">PR202_gb16835</name>
</gene>
<dbReference type="FunFam" id="2.40.70.10:FF:000015">
    <property type="entry name" value="Aspartyl protease family protein"/>
    <property type="match status" value="1"/>
</dbReference>
<proteinExistence type="inferred from homology"/>
<feature type="signal peptide" evidence="7">
    <location>
        <begin position="1"/>
        <end position="24"/>
    </location>
</feature>
<protein>
    <recommendedName>
        <fullName evidence="8">Peptidase A1 domain-containing protein</fullName>
    </recommendedName>
</protein>
<reference evidence="9" key="1">
    <citation type="journal article" date="2018" name="DNA Res.">
        <title>Multiple hybrid de novo genome assembly of finger millet, an orphan allotetraploid crop.</title>
        <authorList>
            <person name="Hatakeyama M."/>
            <person name="Aluri S."/>
            <person name="Balachadran M.T."/>
            <person name="Sivarajan S.R."/>
            <person name="Patrignani A."/>
            <person name="Gruter S."/>
            <person name="Poveda L."/>
            <person name="Shimizu-Inatsugi R."/>
            <person name="Baeten J."/>
            <person name="Francoijs K.J."/>
            <person name="Nataraja K.N."/>
            <person name="Reddy Y.A.N."/>
            <person name="Phadnis S."/>
            <person name="Ravikumar R.L."/>
            <person name="Schlapbach R."/>
            <person name="Sreeman S.M."/>
            <person name="Shimizu K.K."/>
        </authorList>
    </citation>
    <scope>NUCLEOTIDE SEQUENCE</scope>
</reference>
<evidence type="ECO:0000256" key="6">
    <source>
        <dbReference type="RuleBase" id="RU000454"/>
    </source>
</evidence>
<keyword evidence="3 6" id="KW-0064">Aspartyl protease</keyword>
<feature type="active site" evidence="5">
    <location>
        <position position="268"/>
    </location>
</feature>
<accession>A0AAV5EZ51</accession>
<dbReference type="Pfam" id="PF14541">
    <property type="entry name" value="TAXi_C"/>
    <property type="match status" value="1"/>
</dbReference>
<name>A0AAV5EZ51_ELECO</name>
<keyword evidence="7" id="KW-0732">Signal</keyword>
<feature type="domain" description="Peptidase A1" evidence="8">
    <location>
        <begin position="41"/>
        <end position="393"/>
    </location>
</feature>
<feature type="active site" evidence="5">
    <location>
        <position position="59"/>
    </location>
</feature>
<dbReference type="PANTHER" id="PTHR13683">
    <property type="entry name" value="ASPARTYL PROTEASES"/>
    <property type="match status" value="1"/>
</dbReference>
<evidence type="ECO:0000259" key="8">
    <source>
        <dbReference type="PROSITE" id="PS51767"/>
    </source>
</evidence>